<dbReference type="InterPro" id="IPR051932">
    <property type="entry name" value="Bact_StressResp_Reg"/>
</dbReference>
<accession>A0A2V3A206</accession>
<protein>
    <submittedName>
        <fullName evidence="2">RsbT co-antagonist protein RsbR</fullName>
    </submittedName>
</protein>
<evidence type="ECO:0000313" key="3">
    <source>
        <dbReference type="Proteomes" id="UP000247150"/>
    </source>
</evidence>
<dbReference type="EMBL" id="QGTW01000005">
    <property type="protein sequence ID" value="PWW28815.1"/>
    <property type="molecule type" value="Genomic_DNA"/>
</dbReference>
<dbReference type="Pfam" id="PF01740">
    <property type="entry name" value="STAS"/>
    <property type="match status" value="1"/>
</dbReference>
<dbReference type="CDD" id="cd07041">
    <property type="entry name" value="STAS_RsbR_RsbS_like"/>
    <property type="match status" value="1"/>
</dbReference>
<dbReference type="InterPro" id="IPR002645">
    <property type="entry name" value="STAS_dom"/>
</dbReference>
<name>A0A2V3A206_9BACI</name>
<dbReference type="Gene3D" id="3.30.750.24">
    <property type="entry name" value="STAS domain"/>
    <property type="match status" value="1"/>
</dbReference>
<evidence type="ECO:0000259" key="1">
    <source>
        <dbReference type="PROSITE" id="PS50801"/>
    </source>
</evidence>
<evidence type="ECO:0000313" key="2">
    <source>
        <dbReference type="EMBL" id="PWW28815.1"/>
    </source>
</evidence>
<comment type="caution">
    <text evidence="2">The sequence shown here is derived from an EMBL/GenBank/DDBJ whole genome shotgun (WGS) entry which is preliminary data.</text>
</comment>
<dbReference type="RefSeq" id="WP_110064863.1">
    <property type="nucleotide sequence ID" value="NZ_QGTW01000005.1"/>
</dbReference>
<dbReference type="InterPro" id="IPR036513">
    <property type="entry name" value="STAS_dom_sf"/>
</dbReference>
<reference evidence="2 3" key="1">
    <citation type="submission" date="2018-05" db="EMBL/GenBank/DDBJ databases">
        <title>Freshwater and sediment microbial communities from various areas in North America, analyzing microbe dynamics in response to fracking.</title>
        <authorList>
            <person name="Lamendella R."/>
        </authorList>
    </citation>
    <scope>NUCLEOTIDE SEQUENCE [LARGE SCALE GENOMIC DNA]</scope>
    <source>
        <strain evidence="2 3">15_TX</strain>
    </source>
</reference>
<gene>
    <name evidence="2" type="ORF">DFO73_10550</name>
</gene>
<feature type="domain" description="STAS" evidence="1">
    <location>
        <begin position="159"/>
        <end position="270"/>
    </location>
</feature>
<dbReference type="PANTHER" id="PTHR33745">
    <property type="entry name" value="RSBT ANTAGONIST PROTEIN RSBS-RELATED"/>
    <property type="match status" value="1"/>
</dbReference>
<dbReference type="OrthoDB" id="2677458at2"/>
<organism evidence="2 3">
    <name type="scientific">Cytobacillus oceanisediminis</name>
    <dbReference type="NCBI Taxonomy" id="665099"/>
    <lineage>
        <taxon>Bacteria</taxon>
        <taxon>Bacillati</taxon>
        <taxon>Bacillota</taxon>
        <taxon>Bacilli</taxon>
        <taxon>Bacillales</taxon>
        <taxon>Bacillaceae</taxon>
        <taxon>Cytobacillus</taxon>
    </lineage>
</organism>
<dbReference type="AlphaFoldDB" id="A0A2V3A206"/>
<dbReference type="SUPFAM" id="SSF52091">
    <property type="entry name" value="SpoIIaa-like"/>
    <property type="match status" value="1"/>
</dbReference>
<proteinExistence type="predicted"/>
<dbReference type="PANTHER" id="PTHR33745:SF8">
    <property type="entry name" value="BLUE-LIGHT PHOTORECEPTOR"/>
    <property type="match status" value="1"/>
</dbReference>
<dbReference type="Proteomes" id="UP000247150">
    <property type="component" value="Unassembled WGS sequence"/>
</dbReference>
<dbReference type="PROSITE" id="PS50801">
    <property type="entry name" value="STAS"/>
    <property type="match status" value="1"/>
</dbReference>
<sequence>MEPIQKVSAYLTQNAETLSEEIVAEIVSRFGFEIPKQESEAAVSMYIEFMNFLGTMIASSEDQVPDGLVEWSKGNGERAAAMGGKISDIVTRYPDTRIVFTDRLRNIGNEHGLTADEVITIVKKVNYMLDISVNETVFAFERHTQKLIKESQIQVNELSATIVPIQDSIAILPLIGSIDYDRAQIIIEKAVPKVNQLGIENLIIDFSGTVNIDIEIAKHIFDIRNILLLTGVNTIATGVRPDLAKKAVTLGIDLTSLEVYSTVQQAIKSIK</sequence>